<reference evidence="2" key="1">
    <citation type="submission" date="2022-11" db="UniProtKB">
        <authorList>
            <consortium name="WormBaseParasite"/>
        </authorList>
    </citation>
    <scope>IDENTIFICATION</scope>
</reference>
<organism evidence="1 2">
    <name type="scientific">Panagrolaimus sp. JU765</name>
    <dbReference type="NCBI Taxonomy" id="591449"/>
    <lineage>
        <taxon>Eukaryota</taxon>
        <taxon>Metazoa</taxon>
        <taxon>Ecdysozoa</taxon>
        <taxon>Nematoda</taxon>
        <taxon>Chromadorea</taxon>
        <taxon>Rhabditida</taxon>
        <taxon>Tylenchina</taxon>
        <taxon>Panagrolaimomorpha</taxon>
        <taxon>Panagrolaimoidea</taxon>
        <taxon>Panagrolaimidae</taxon>
        <taxon>Panagrolaimus</taxon>
    </lineage>
</organism>
<proteinExistence type="predicted"/>
<protein>
    <submittedName>
        <fullName evidence="2">Uncharacterized protein</fullName>
    </submittedName>
</protein>
<name>A0AC34QU32_9BILA</name>
<accession>A0AC34QU32</accession>
<dbReference type="Proteomes" id="UP000887576">
    <property type="component" value="Unplaced"/>
</dbReference>
<evidence type="ECO:0000313" key="2">
    <source>
        <dbReference type="WBParaSite" id="JU765_v2.g19308.t1"/>
    </source>
</evidence>
<sequence>MNFVKISVCPQIRTTSSKIVGFHHSTLYVAPARDEKTIEIYSVNAMIHDSWKRIVKIKTIHDSIEEFTLSPNGLFIYCLFVGTVEHDENFKIYIAKICTTTSALDLYPLNPASGDEFEQVYINNIGLHCGENGLYMYDRTIAMGPIKFWTIALLDETDSNFDEKSFIITPNHIPAHASTHECIRFPIALNLDNREVIKIANTDEILIFNGSTEEWISYFPESANQIDFGKIRTRGIREVYGRSGHRFNAVESKLSVFGRGDNLMAKISEKGMHIFYSFQINKENLTYKLVKRAQVYQMKDSFSYRLASTSGKIALVGRHNVVFIALQPLTLKEHSFLAIQKYFLSKTTGSRITEAELQSILQIKIKLI</sequence>
<evidence type="ECO:0000313" key="1">
    <source>
        <dbReference type="Proteomes" id="UP000887576"/>
    </source>
</evidence>
<dbReference type="WBParaSite" id="JU765_v2.g19308.t1">
    <property type="protein sequence ID" value="JU765_v2.g19308.t1"/>
    <property type="gene ID" value="JU765_v2.g19308"/>
</dbReference>